<comment type="caution">
    <text evidence="4">The sequence shown here is derived from an EMBL/GenBank/DDBJ whole genome shotgun (WGS) entry which is preliminary data.</text>
</comment>
<keyword evidence="2" id="KW-0812">Transmembrane</keyword>
<dbReference type="STRING" id="4540.A0A3L6PC27"/>
<protein>
    <submittedName>
        <fullName evidence="4">Cyclin-A2-1-like</fullName>
    </submittedName>
</protein>
<dbReference type="GO" id="GO:0044772">
    <property type="term" value="P:mitotic cell cycle phase transition"/>
    <property type="evidence" value="ECO:0007669"/>
    <property type="project" value="InterPro"/>
</dbReference>
<evidence type="ECO:0000256" key="1">
    <source>
        <dbReference type="SAM" id="MobiDB-lite"/>
    </source>
</evidence>
<feature type="compositionally biased region" description="Polar residues" evidence="1">
    <location>
        <begin position="132"/>
        <end position="144"/>
    </location>
</feature>
<feature type="compositionally biased region" description="Polar residues" evidence="1">
    <location>
        <begin position="84"/>
        <end position="117"/>
    </location>
</feature>
<dbReference type="EMBL" id="PQIB02000018">
    <property type="protein sequence ID" value="RLM54448.1"/>
    <property type="molecule type" value="Genomic_DNA"/>
</dbReference>
<organism evidence="4 5">
    <name type="scientific">Panicum miliaceum</name>
    <name type="common">Proso millet</name>
    <name type="synonym">Broomcorn millet</name>
    <dbReference type="NCBI Taxonomy" id="4540"/>
    <lineage>
        <taxon>Eukaryota</taxon>
        <taxon>Viridiplantae</taxon>
        <taxon>Streptophyta</taxon>
        <taxon>Embryophyta</taxon>
        <taxon>Tracheophyta</taxon>
        <taxon>Spermatophyta</taxon>
        <taxon>Magnoliopsida</taxon>
        <taxon>Liliopsida</taxon>
        <taxon>Poales</taxon>
        <taxon>Poaceae</taxon>
        <taxon>PACMAD clade</taxon>
        <taxon>Panicoideae</taxon>
        <taxon>Panicodae</taxon>
        <taxon>Paniceae</taxon>
        <taxon>Panicinae</taxon>
        <taxon>Panicum</taxon>
        <taxon>Panicum sect. Panicum</taxon>
    </lineage>
</organism>
<dbReference type="PIRSF" id="PIRSF001771">
    <property type="entry name" value="Cyclin_A_B_D_E"/>
    <property type="match status" value="1"/>
</dbReference>
<dbReference type="InterPro" id="IPR046965">
    <property type="entry name" value="Cyclin_A/B-like"/>
</dbReference>
<sequence length="284" mass="31126">MAAQKENSVLIACQAPNGRITRAQAAANRRSFGSFPSVPLPAKAERKQAAQGKTKRGSSYENTSSSAAISGPQPKRRTVLRDVTNVSRANSNKKITAATKLQTRPSQRVGRTTSKSKQCAKKVPKMPPPAVNRSSVANDSSIAEETQEGTLLPQREEPALLLENMGPLSLQNVERNRDSACHEAFFEERNARDRPEASVSKTGDSPASDIVNIDKDIGNPQMCASYAVEIYSNLMASELMRRPDPNYMEGLQRDITKGMRGILIDWLVEVVISMSLFGFLLYMV</sequence>
<dbReference type="AlphaFoldDB" id="A0A3L6PC27"/>
<dbReference type="GO" id="GO:0016538">
    <property type="term" value="F:cyclin-dependent protein serine/threonine kinase regulator activity"/>
    <property type="evidence" value="ECO:0007669"/>
    <property type="project" value="InterPro"/>
</dbReference>
<name>A0A3L6PC27_PANMI</name>
<dbReference type="Gene3D" id="1.10.472.10">
    <property type="entry name" value="Cyclin-like"/>
    <property type="match status" value="2"/>
</dbReference>
<feature type="domain" description="Cyclin N-terminal" evidence="3">
    <location>
        <begin position="229"/>
        <end position="276"/>
    </location>
</feature>
<evidence type="ECO:0000256" key="2">
    <source>
        <dbReference type="SAM" id="Phobius"/>
    </source>
</evidence>
<feature type="compositionally biased region" description="Polar residues" evidence="1">
    <location>
        <begin position="57"/>
        <end position="68"/>
    </location>
</feature>
<dbReference type="InterPro" id="IPR006671">
    <property type="entry name" value="Cyclin_N"/>
</dbReference>
<keyword evidence="2" id="KW-1133">Transmembrane helix</keyword>
<feature type="transmembrane region" description="Helical" evidence="2">
    <location>
        <begin position="262"/>
        <end position="283"/>
    </location>
</feature>
<dbReference type="Proteomes" id="UP000275267">
    <property type="component" value="Unassembled WGS sequence"/>
</dbReference>
<keyword evidence="5" id="KW-1185">Reference proteome</keyword>
<proteinExistence type="predicted"/>
<gene>
    <name evidence="4" type="ORF">C2845_PM10G20860</name>
</gene>
<dbReference type="SUPFAM" id="SSF47954">
    <property type="entry name" value="Cyclin-like"/>
    <property type="match status" value="1"/>
</dbReference>
<dbReference type="OrthoDB" id="5590282at2759"/>
<accession>A0A3L6PC27</accession>
<reference evidence="5" key="1">
    <citation type="journal article" date="2019" name="Nat. Commun.">
        <title>The genome of broomcorn millet.</title>
        <authorList>
            <person name="Zou C."/>
            <person name="Miki D."/>
            <person name="Li D."/>
            <person name="Tang Q."/>
            <person name="Xiao L."/>
            <person name="Rajput S."/>
            <person name="Deng P."/>
            <person name="Jia W."/>
            <person name="Huang R."/>
            <person name="Zhang M."/>
            <person name="Sun Y."/>
            <person name="Hu J."/>
            <person name="Fu X."/>
            <person name="Schnable P.S."/>
            <person name="Li F."/>
            <person name="Zhang H."/>
            <person name="Feng B."/>
            <person name="Zhu X."/>
            <person name="Liu R."/>
            <person name="Schnable J.C."/>
            <person name="Zhu J.-K."/>
            <person name="Zhang H."/>
        </authorList>
    </citation>
    <scope>NUCLEOTIDE SEQUENCE [LARGE SCALE GENOMIC DNA]</scope>
</reference>
<keyword evidence="2" id="KW-0472">Membrane</keyword>
<evidence type="ECO:0000259" key="3">
    <source>
        <dbReference type="Pfam" id="PF00134"/>
    </source>
</evidence>
<dbReference type="Pfam" id="PF00134">
    <property type="entry name" value="Cyclin_N"/>
    <property type="match status" value="1"/>
</dbReference>
<evidence type="ECO:0000313" key="4">
    <source>
        <dbReference type="EMBL" id="RLM54448.1"/>
    </source>
</evidence>
<dbReference type="InterPro" id="IPR036915">
    <property type="entry name" value="Cyclin-like_sf"/>
</dbReference>
<feature type="region of interest" description="Disordered" evidence="1">
    <location>
        <begin position="32"/>
        <end position="153"/>
    </location>
</feature>
<evidence type="ECO:0000313" key="5">
    <source>
        <dbReference type="Proteomes" id="UP000275267"/>
    </source>
</evidence>